<name>A0ABT8K793_9MICO</name>
<feature type="transmembrane region" description="Helical" evidence="5">
    <location>
        <begin position="93"/>
        <end position="115"/>
    </location>
</feature>
<keyword evidence="2 5" id="KW-0812">Transmembrane</keyword>
<dbReference type="RefSeq" id="WP_301209832.1">
    <property type="nucleotide sequence ID" value="NZ_JAROCF010000001.1"/>
</dbReference>
<evidence type="ECO:0000259" key="6">
    <source>
        <dbReference type="Pfam" id="PF01061"/>
    </source>
</evidence>
<comment type="caution">
    <text evidence="7">The sequence shown here is derived from an EMBL/GenBank/DDBJ whole genome shotgun (WGS) entry which is preliminary data.</text>
</comment>
<feature type="transmembrane region" description="Helical" evidence="5">
    <location>
        <begin position="50"/>
        <end position="72"/>
    </location>
</feature>
<proteinExistence type="predicted"/>
<feature type="domain" description="ABC-2 type transporter transmembrane" evidence="6">
    <location>
        <begin position="4"/>
        <end position="203"/>
    </location>
</feature>
<dbReference type="InterPro" id="IPR051784">
    <property type="entry name" value="Nod_factor_ABC_transporter"/>
</dbReference>
<reference evidence="7" key="1">
    <citation type="submission" date="2023-06" db="EMBL/GenBank/DDBJ databases">
        <title>MT1 and MT2 Draft Genomes of Novel Species.</title>
        <authorList>
            <person name="Venkateswaran K."/>
        </authorList>
    </citation>
    <scope>NUCLEOTIDE SEQUENCE</scope>
    <source>
        <strain evidence="7">F6_8S_P_1B</strain>
    </source>
</reference>
<dbReference type="Proteomes" id="UP001174208">
    <property type="component" value="Unassembled WGS sequence"/>
</dbReference>
<evidence type="ECO:0000256" key="5">
    <source>
        <dbReference type="SAM" id="Phobius"/>
    </source>
</evidence>
<keyword evidence="8" id="KW-1185">Reference proteome</keyword>
<feature type="transmembrane region" description="Helical" evidence="5">
    <location>
        <begin position="168"/>
        <end position="187"/>
    </location>
</feature>
<comment type="subcellular location">
    <subcellularLocation>
        <location evidence="1">Membrane</location>
        <topology evidence="1">Multi-pass membrane protein</topology>
    </subcellularLocation>
</comment>
<evidence type="ECO:0000256" key="3">
    <source>
        <dbReference type="ARBA" id="ARBA00022989"/>
    </source>
</evidence>
<evidence type="ECO:0000313" key="8">
    <source>
        <dbReference type="Proteomes" id="UP001174208"/>
    </source>
</evidence>
<dbReference type="EMBL" id="JAROCF010000001">
    <property type="protein sequence ID" value="MDN4613017.1"/>
    <property type="molecule type" value="Genomic_DNA"/>
</dbReference>
<feature type="transmembrane region" description="Helical" evidence="5">
    <location>
        <begin position="215"/>
        <end position="234"/>
    </location>
</feature>
<evidence type="ECO:0000256" key="1">
    <source>
        <dbReference type="ARBA" id="ARBA00004141"/>
    </source>
</evidence>
<protein>
    <submittedName>
        <fullName evidence="7">ABC transporter permease</fullName>
    </submittedName>
</protein>
<dbReference type="PANTHER" id="PTHR43229:SF3">
    <property type="entry name" value="ABC-TYPE MULTIDRUG TRANSPORT SYSTEM, PERMEASE COMPONENT"/>
    <property type="match status" value="1"/>
</dbReference>
<evidence type="ECO:0000256" key="2">
    <source>
        <dbReference type="ARBA" id="ARBA00022692"/>
    </source>
</evidence>
<organism evidence="7 8">
    <name type="scientific">Leifsonia williamsii</name>
    <dbReference type="NCBI Taxonomy" id="3035919"/>
    <lineage>
        <taxon>Bacteria</taxon>
        <taxon>Bacillati</taxon>
        <taxon>Actinomycetota</taxon>
        <taxon>Actinomycetes</taxon>
        <taxon>Micrococcales</taxon>
        <taxon>Microbacteriaceae</taxon>
        <taxon>Leifsonia</taxon>
    </lineage>
</organism>
<sequence length="250" mass="26167">MMRLFVASWWLQLRLLSRSPFFLGMAVTTPIAYCTVAVLMSGGQATARAVIGAGLMGAWSTTLFGAAEALFMQRFSGTLELLIGAPRSLVAPVLGFAGATVSLGLYSSAASWLWATCVLGVSSEGVDWPSLLAGLALSFVSLTAIGFLLAGVYVVTRKGIEITNVMEYPIWVVCGVLVPAAALWGPLQLVGRLLPLGWSMEVVDAATHGGDALQAAGPAVLLSAGYLAAGVVLLKRIDLLARTRGTLRLR</sequence>
<evidence type="ECO:0000256" key="4">
    <source>
        <dbReference type="ARBA" id="ARBA00023136"/>
    </source>
</evidence>
<keyword evidence="4 5" id="KW-0472">Membrane</keyword>
<dbReference type="PANTHER" id="PTHR43229">
    <property type="entry name" value="NODULATION PROTEIN J"/>
    <property type="match status" value="1"/>
</dbReference>
<accession>A0ABT8K793</accession>
<feature type="transmembrane region" description="Helical" evidence="5">
    <location>
        <begin position="135"/>
        <end position="156"/>
    </location>
</feature>
<gene>
    <name evidence="7" type="ORF">P5G50_01020</name>
</gene>
<keyword evidence="3 5" id="KW-1133">Transmembrane helix</keyword>
<evidence type="ECO:0000313" key="7">
    <source>
        <dbReference type="EMBL" id="MDN4613017.1"/>
    </source>
</evidence>
<dbReference type="InterPro" id="IPR013525">
    <property type="entry name" value="ABC2_TM"/>
</dbReference>
<dbReference type="Pfam" id="PF01061">
    <property type="entry name" value="ABC2_membrane"/>
    <property type="match status" value="1"/>
</dbReference>